<dbReference type="GO" id="GO:0032468">
    <property type="term" value="P:Golgi calcium ion homeostasis"/>
    <property type="evidence" value="ECO:0007669"/>
    <property type="project" value="TreeGrafter"/>
</dbReference>
<dbReference type="InterPro" id="IPR035979">
    <property type="entry name" value="RBD_domain_sf"/>
</dbReference>
<dbReference type="PROSITE" id="PS01214">
    <property type="entry name" value="UPF0016"/>
    <property type="match status" value="1"/>
</dbReference>
<feature type="transmembrane region" description="Helical" evidence="7">
    <location>
        <begin position="198"/>
        <end position="217"/>
    </location>
</feature>
<dbReference type="GO" id="GO:0005384">
    <property type="term" value="F:manganese ion transmembrane transporter activity"/>
    <property type="evidence" value="ECO:0007669"/>
    <property type="project" value="TreeGrafter"/>
</dbReference>
<sequence>MATISPCATDIEHSISTLKAVSMLSGKEDALTEVRQTELFPIVKKELPKHPKHWDEEELRKWIGTGSNGAFKAVQLASGTTGAMAVRWPAKRFVQLCGGDEGRGHRLYNALHNIMEEVTKVRENQRNMVNAFPWPLENSDESSLHRRGGGGLPPPLASSRRLFFALMCILSLVVAAAAEEEGGDRRLGHHHHQHDGRQGSTSFFGGFLSSFLMIICAELGDKTFFIAAILSMRHSAVVVFMGAIIAMATMTVLSAGLGLLLPALLSKKVTHYSCMVLFVYFGLRLLKDAYDSDNGDSGDLAEVEMSIKKKHEEHDQSAVEEQEGQIEAGEAAAVEDVASTAETSPWYSAENRAVLLQSFLMSFLAEWGDRSQISTIALASSKNPFGVMVGGILGHCICVGASVRSCHLQCVESFRLYGMLIYSSSSMRGIADDVSSAAGDSTMDDSTVHHRSVRWEEIPQAVTMAALIDLMRRHGFDYGGNVRSINWPFDRGSPHGSAIIRFESHDLAKRFIRTFDGYAWSESATRSRLCWSPERIDQLPGALARPASSTAVVVRGVPSNCTYGNLHRFMRRFFGPVIRCKLGPRDGRSYRHVVCVFATVGAARSALKCSRMAAQGNRKSTRVLKSLGGTPVTIEPQGREGHWRGDDHSDTTEPSTPGGDSEPSDEAWTVDKTGYGDDSSGDSSPRKAGEETAGLLANPEPCATLMWYHVPHNCTPDKLMRLLLDYGCQLGPVSAYRSCDLIIDEYSNHAMVHCVSWEKARALMMALESFPGLLGEYGSMEVIDGRKDILFLDAMEPCWSKDTNRTIVVLNMFTWLSRNEFIKIVSHFGDVRRALVRSYISCGRITTYGFCHFVHRAAASLAAEVGRVAPTELGVGYRTTLSMLGQRVRLKLLTWLAGNEWYFEMNRRRQQAQSWPNFQGYYHYWSSEQPMAPSAVEGPPTPVESEENKGGVWYERRPRFDKKIPVSGDGTRAPSTDSSRASSVGEDAPEETEKQQASGHSSGESRDIKSTVLPAAPSLWCGGYREVTKDPLCIARWPQYVREGFL</sequence>
<dbReference type="Proteomes" id="UP000574390">
    <property type="component" value="Unassembled WGS sequence"/>
</dbReference>
<evidence type="ECO:0000256" key="4">
    <source>
        <dbReference type="ARBA" id="ARBA00022989"/>
    </source>
</evidence>
<evidence type="ECO:0000256" key="7">
    <source>
        <dbReference type="SAM" id="Phobius"/>
    </source>
</evidence>
<dbReference type="GO" id="GO:0032472">
    <property type="term" value="P:Golgi calcium ion transport"/>
    <property type="evidence" value="ECO:0007669"/>
    <property type="project" value="TreeGrafter"/>
</dbReference>
<dbReference type="AlphaFoldDB" id="A0A7J6S060"/>
<comment type="subcellular location">
    <subcellularLocation>
        <location evidence="1">Membrane</location>
        <topology evidence="1">Multi-pass membrane protein</topology>
    </subcellularLocation>
</comment>
<comment type="caution">
    <text evidence="9">The sequence shown here is derived from an EMBL/GenBank/DDBJ whole genome shotgun (WGS) entry which is preliminary data.</text>
</comment>
<feature type="compositionally biased region" description="Basic and acidic residues" evidence="6">
    <location>
        <begin position="637"/>
        <end position="651"/>
    </location>
</feature>
<comment type="similarity">
    <text evidence="2">Belongs to the GDT1 family.</text>
</comment>
<accession>A0A7J6S060</accession>
<dbReference type="Pfam" id="PF01169">
    <property type="entry name" value="GDT1"/>
    <property type="match status" value="2"/>
</dbReference>
<evidence type="ECO:0000259" key="8">
    <source>
        <dbReference type="Pfam" id="PF00076"/>
    </source>
</evidence>
<feature type="transmembrane region" description="Helical" evidence="7">
    <location>
        <begin position="237"/>
        <end position="263"/>
    </location>
</feature>
<protein>
    <recommendedName>
        <fullName evidence="8">RRM domain-containing protein</fullName>
    </recommendedName>
</protein>
<evidence type="ECO:0000256" key="5">
    <source>
        <dbReference type="ARBA" id="ARBA00023136"/>
    </source>
</evidence>
<proteinExistence type="inferred from homology"/>
<evidence type="ECO:0000256" key="1">
    <source>
        <dbReference type="ARBA" id="ARBA00004141"/>
    </source>
</evidence>
<dbReference type="SUPFAM" id="SSF54928">
    <property type="entry name" value="RNA-binding domain, RBD"/>
    <property type="match status" value="2"/>
</dbReference>
<dbReference type="GO" id="GO:0005794">
    <property type="term" value="C:Golgi apparatus"/>
    <property type="evidence" value="ECO:0007669"/>
    <property type="project" value="TreeGrafter"/>
</dbReference>
<evidence type="ECO:0000256" key="6">
    <source>
        <dbReference type="SAM" id="MobiDB-lite"/>
    </source>
</evidence>
<dbReference type="GO" id="GO:0015085">
    <property type="term" value="F:calcium ion transmembrane transporter activity"/>
    <property type="evidence" value="ECO:0007669"/>
    <property type="project" value="TreeGrafter"/>
</dbReference>
<feature type="region of interest" description="Disordered" evidence="6">
    <location>
        <begin position="932"/>
        <end position="1009"/>
    </location>
</feature>
<organism evidence="9 10">
    <name type="scientific">Perkinsus olseni</name>
    <name type="common">Perkinsus atlanticus</name>
    <dbReference type="NCBI Taxonomy" id="32597"/>
    <lineage>
        <taxon>Eukaryota</taxon>
        <taxon>Sar</taxon>
        <taxon>Alveolata</taxon>
        <taxon>Perkinsozoa</taxon>
        <taxon>Perkinsea</taxon>
        <taxon>Perkinsida</taxon>
        <taxon>Perkinsidae</taxon>
        <taxon>Perkinsus</taxon>
    </lineage>
</organism>
<dbReference type="InterPro" id="IPR049555">
    <property type="entry name" value="GDT1-like_CS"/>
</dbReference>
<dbReference type="PANTHER" id="PTHR12608:SF1">
    <property type="entry name" value="TRANSMEMBRANE PROTEIN 165"/>
    <property type="match status" value="1"/>
</dbReference>
<feature type="domain" description="RRM" evidence="8">
    <location>
        <begin position="552"/>
        <end position="609"/>
    </location>
</feature>
<keyword evidence="3 7" id="KW-0812">Transmembrane</keyword>
<dbReference type="InterPro" id="IPR001727">
    <property type="entry name" value="GDT1-like"/>
</dbReference>
<evidence type="ECO:0000313" key="10">
    <source>
        <dbReference type="Proteomes" id="UP000574390"/>
    </source>
</evidence>
<dbReference type="PANTHER" id="PTHR12608">
    <property type="entry name" value="TRANSMEMBRANE PROTEIN HTP-1 RELATED"/>
    <property type="match status" value="1"/>
</dbReference>
<evidence type="ECO:0000256" key="3">
    <source>
        <dbReference type="ARBA" id="ARBA00022692"/>
    </source>
</evidence>
<keyword evidence="4 7" id="KW-1133">Transmembrane helix</keyword>
<dbReference type="InterPro" id="IPR000504">
    <property type="entry name" value="RRM_dom"/>
</dbReference>
<dbReference type="GO" id="GO:0003723">
    <property type="term" value="F:RNA binding"/>
    <property type="evidence" value="ECO:0007669"/>
    <property type="project" value="InterPro"/>
</dbReference>
<dbReference type="CDD" id="cd00590">
    <property type="entry name" value="RRM_SF"/>
    <property type="match status" value="1"/>
</dbReference>
<gene>
    <name evidence="9" type="ORF">FOZ62_011225</name>
</gene>
<dbReference type="EMBL" id="JABANM010018303">
    <property type="protein sequence ID" value="KAF4726344.1"/>
    <property type="molecule type" value="Genomic_DNA"/>
</dbReference>
<evidence type="ECO:0000313" key="9">
    <source>
        <dbReference type="EMBL" id="KAF4726344.1"/>
    </source>
</evidence>
<feature type="compositionally biased region" description="Basic and acidic residues" evidence="6">
    <location>
        <begin position="946"/>
        <end position="964"/>
    </location>
</feature>
<feature type="region of interest" description="Disordered" evidence="6">
    <location>
        <begin position="620"/>
        <end position="692"/>
    </location>
</feature>
<evidence type="ECO:0000256" key="2">
    <source>
        <dbReference type="ARBA" id="ARBA00009190"/>
    </source>
</evidence>
<dbReference type="GO" id="GO:0016020">
    <property type="term" value="C:membrane"/>
    <property type="evidence" value="ECO:0007669"/>
    <property type="project" value="UniProtKB-SubCell"/>
</dbReference>
<name>A0A7J6S060_PEROL</name>
<feature type="transmembrane region" description="Helical" evidence="7">
    <location>
        <begin position="162"/>
        <end position="178"/>
    </location>
</feature>
<reference evidence="9 10" key="1">
    <citation type="submission" date="2020-04" db="EMBL/GenBank/DDBJ databases">
        <title>Perkinsus olseni comparative genomics.</title>
        <authorList>
            <person name="Bogema D.R."/>
        </authorList>
    </citation>
    <scope>NUCLEOTIDE SEQUENCE [LARGE SCALE GENOMIC DNA]</scope>
    <source>
        <strain evidence="9">ATCC PRA-205</strain>
    </source>
</reference>
<keyword evidence="5 7" id="KW-0472">Membrane</keyword>
<dbReference type="Pfam" id="PF00076">
    <property type="entry name" value="RRM_1"/>
    <property type="match status" value="1"/>
</dbReference>
<feature type="compositionally biased region" description="Polar residues" evidence="6">
    <location>
        <begin position="973"/>
        <end position="982"/>
    </location>
</feature>